<dbReference type="GO" id="GO:0005829">
    <property type="term" value="C:cytosol"/>
    <property type="evidence" value="ECO:0007669"/>
    <property type="project" value="TreeGrafter"/>
</dbReference>
<dbReference type="GO" id="GO:0046872">
    <property type="term" value="F:metal ion binding"/>
    <property type="evidence" value="ECO:0007669"/>
    <property type="project" value="UniProtKB-KW"/>
</dbReference>
<comment type="cofactor">
    <cofactor evidence="1">
        <name>Zn(2+)</name>
        <dbReference type="ChEBI" id="CHEBI:29105"/>
    </cofactor>
</comment>
<organism evidence="6 7">
    <name type="scientific">Maribrevibacterium harenarium</name>
    <dbReference type="NCBI Taxonomy" id="2589817"/>
    <lineage>
        <taxon>Bacteria</taxon>
        <taxon>Pseudomonadati</taxon>
        <taxon>Pseudomonadota</taxon>
        <taxon>Gammaproteobacteria</taxon>
        <taxon>Oceanospirillales</taxon>
        <taxon>Oceanospirillaceae</taxon>
        <taxon>Maribrevibacterium</taxon>
    </lineage>
</organism>
<dbReference type="InterPro" id="IPR010252">
    <property type="entry name" value="HutF"/>
</dbReference>
<dbReference type="NCBIfam" id="TIGR02022">
    <property type="entry name" value="hutF"/>
    <property type="match status" value="1"/>
</dbReference>
<dbReference type="InterPro" id="IPR051607">
    <property type="entry name" value="Metallo-dep_hydrolases"/>
</dbReference>
<dbReference type="Gene3D" id="3.20.20.140">
    <property type="entry name" value="Metal-dependent hydrolases"/>
    <property type="match status" value="1"/>
</dbReference>
<evidence type="ECO:0000256" key="3">
    <source>
        <dbReference type="ARBA" id="ARBA00022801"/>
    </source>
</evidence>
<dbReference type="RefSeq" id="WP_140588034.1">
    <property type="nucleotide sequence ID" value="NZ_VFRR01000010.1"/>
</dbReference>
<dbReference type="PANTHER" id="PTHR11271:SF48">
    <property type="entry name" value="AMIDOHYDROLASE-RELATED DOMAIN-CONTAINING PROTEIN"/>
    <property type="match status" value="1"/>
</dbReference>
<dbReference type="InterPro" id="IPR006680">
    <property type="entry name" value="Amidohydro-rel"/>
</dbReference>
<dbReference type="InterPro" id="IPR011059">
    <property type="entry name" value="Metal-dep_hydrolase_composite"/>
</dbReference>
<dbReference type="NCBIfam" id="NF006681">
    <property type="entry name" value="PRK09229.1-2"/>
    <property type="match status" value="1"/>
</dbReference>
<dbReference type="Proteomes" id="UP000315901">
    <property type="component" value="Unassembled WGS sequence"/>
</dbReference>
<dbReference type="GO" id="GO:0050416">
    <property type="term" value="F:formimidoylglutamate deiminase activity"/>
    <property type="evidence" value="ECO:0007669"/>
    <property type="project" value="UniProtKB-EC"/>
</dbReference>
<dbReference type="SUPFAM" id="SSF51556">
    <property type="entry name" value="Metallo-dependent hydrolases"/>
    <property type="match status" value="1"/>
</dbReference>
<dbReference type="Gene3D" id="2.30.40.10">
    <property type="entry name" value="Urease, subunit C, domain 1"/>
    <property type="match status" value="1"/>
</dbReference>
<protein>
    <submittedName>
        <fullName evidence="6">Formimidoylglutamate deiminase</fullName>
        <ecNumber evidence="6">3.5.3.13</ecNumber>
    </submittedName>
</protein>
<keyword evidence="3 6" id="KW-0378">Hydrolase</keyword>
<evidence type="ECO:0000256" key="2">
    <source>
        <dbReference type="ARBA" id="ARBA00022723"/>
    </source>
</evidence>
<dbReference type="InterPro" id="IPR032466">
    <property type="entry name" value="Metal_Hydrolase"/>
</dbReference>
<name>A0A501WVR3_9GAMM</name>
<evidence type="ECO:0000313" key="7">
    <source>
        <dbReference type="Proteomes" id="UP000315901"/>
    </source>
</evidence>
<keyword evidence="4" id="KW-0862">Zinc</keyword>
<evidence type="ECO:0000256" key="1">
    <source>
        <dbReference type="ARBA" id="ARBA00001947"/>
    </source>
</evidence>
<dbReference type="Pfam" id="PF01979">
    <property type="entry name" value="Amidohydro_1"/>
    <property type="match status" value="1"/>
</dbReference>
<reference evidence="6 7" key="1">
    <citation type="submission" date="2019-06" db="EMBL/GenBank/DDBJ databases">
        <title>A novel bacterium of genus Marinomonas, isolated from coastal sand.</title>
        <authorList>
            <person name="Huang H."/>
            <person name="Mo K."/>
            <person name="Hu Y."/>
        </authorList>
    </citation>
    <scope>NUCLEOTIDE SEQUENCE [LARGE SCALE GENOMIC DNA]</scope>
    <source>
        <strain evidence="6 7">HB171799</strain>
    </source>
</reference>
<dbReference type="EC" id="3.5.3.13" evidence="6"/>
<evidence type="ECO:0000313" key="6">
    <source>
        <dbReference type="EMBL" id="TPE53359.1"/>
    </source>
</evidence>
<dbReference type="AlphaFoldDB" id="A0A501WVR3"/>
<evidence type="ECO:0000256" key="4">
    <source>
        <dbReference type="ARBA" id="ARBA00022833"/>
    </source>
</evidence>
<dbReference type="NCBIfam" id="NF006684">
    <property type="entry name" value="PRK09229.1-5"/>
    <property type="match status" value="1"/>
</dbReference>
<dbReference type="EMBL" id="VFRR01000010">
    <property type="protein sequence ID" value="TPE53359.1"/>
    <property type="molecule type" value="Genomic_DNA"/>
</dbReference>
<dbReference type="OrthoDB" id="9796020at2"/>
<keyword evidence="2" id="KW-0479">Metal-binding</keyword>
<dbReference type="GO" id="GO:0019239">
    <property type="term" value="F:deaminase activity"/>
    <property type="evidence" value="ECO:0007669"/>
    <property type="project" value="TreeGrafter"/>
</dbReference>
<dbReference type="PANTHER" id="PTHR11271">
    <property type="entry name" value="GUANINE DEAMINASE"/>
    <property type="match status" value="1"/>
</dbReference>
<keyword evidence="7" id="KW-1185">Reference proteome</keyword>
<evidence type="ECO:0000259" key="5">
    <source>
        <dbReference type="Pfam" id="PF01979"/>
    </source>
</evidence>
<feature type="domain" description="Amidohydrolase-related" evidence="5">
    <location>
        <begin position="48"/>
        <end position="432"/>
    </location>
</feature>
<sequence length="459" mass="51256">MTRYFAPLAYLEQGWAHNVMLTVDQGTFIEITPNADVTTADTVLDGPVLPTVANLHSHAFQRLMAGMAEIATNPEDSFWSWRDVMYQTATELSPDELEIIASKLYIELLKGGFSHVAEFHYLHNQPDGTPYTNVTELGEAIFRAGQKIGMGVTLLPALYQYSGFGQQTPNSGQGRFIQSTQNYIEQFRAYERKVQGYPLHQMGLCFHSLRATDFDAIHTVIGELHQNQPIHIHIAEQTKEVDDCLTFSQKRPVQWLLDECKINKHWALIHATHLSPEEVQGIANAGATVGICTTTEANLGDGLFPAVAFEQAGGIWGVGSDSHVSTSLQEELRWFEYGQRLKERKRNCLYNHDPNSPSQQRIGDHLFNQALKGGSQACGVKLGLAVGCRADFMVWDEAEPFIHGSKPQDLLNRWLFGLNNNPIKDVFVAGECVINTGAHTNEHEVDLAFAEVVKKYFNP</sequence>
<proteinExistence type="predicted"/>
<dbReference type="SUPFAM" id="SSF51338">
    <property type="entry name" value="Composite domain of metallo-dependent hydrolases"/>
    <property type="match status" value="1"/>
</dbReference>
<comment type="caution">
    <text evidence="6">The sequence shown here is derived from an EMBL/GenBank/DDBJ whole genome shotgun (WGS) entry which is preliminary data.</text>
</comment>
<accession>A0A501WVR3</accession>
<gene>
    <name evidence="6" type="ORF">FJM67_06810</name>
</gene>